<gene>
    <name evidence="12" type="ORF">QR680_001474</name>
</gene>
<keyword evidence="13" id="KW-1185">Reference proteome</keyword>
<evidence type="ECO:0000256" key="5">
    <source>
        <dbReference type="ARBA" id="ARBA00023065"/>
    </source>
</evidence>
<feature type="domain" description="Potassium channel" evidence="11">
    <location>
        <begin position="450"/>
        <end position="528"/>
    </location>
</feature>
<comment type="subcellular location">
    <subcellularLocation>
        <location evidence="1">Membrane</location>
        <topology evidence="1">Multi-pass membrane protein</topology>
    </subcellularLocation>
</comment>
<dbReference type="GO" id="GO:0015271">
    <property type="term" value="F:outward rectifier potassium channel activity"/>
    <property type="evidence" value="ECO:0007669"/>
    <property type="project" value="TreeGrafter"/>
</dbReference>
<keyword evidence="4 10" id="KW-1133">Transmembrane helix</keyword>
<evidence type="ECO:0000256" key="9">
    <source>
        <dbReference type="SAM" id="MobiDB-lite"/>
    </source>
</evidence>
<dbReference type="Gene3D" id="1.10.287.70">
    <property type="match status" value="1"/>
</dbReference>
<protein>
    <recommendedName>
        <fullName evidence="11">Potassium channel domain-containing protein</fullName>
    </recommendedName>
</protein>
<comment type="similarity">
    <text evidence="8">Belongs to the two pore domain potassium channel (TC 1.A.1.8) family.</text>
</comment>
<keyword evidence="7 8" id="KW-0407">Ion channel</keyword>
<dbReference type="PANTHER" id="PTHR11003">
    <property type="entry name" value="POTASSIUM CHANNEL, SUBFAMILY K"/>
    <property type="match status" value="1"/>
</dbReference>
<keyword evidence="6 10" id="KW-0472">Membrane</keyword>
<keyword evidence="3 8" id="KW-0812">Transmembrane</keyword>
<evidence type="ECO:0000256" key="3">
    <source>
        <dbReference type="ARBA" id="ARBA00022692"/>
    </source>
</evidence>
<dbReference type="GO" id="GO:0030322">
    <property type="term" value="P:stabilization of membrane potential"/>
    <property type="evidence" value="ECO:0007669"/>
    <property type="project" value="TreeGrafter"/>
</dbReference>
<dbReference type="GO" id="GO:0022841">
    <property type="term" value="F:potassium ion leak channel activity"/>
    <property type="evidence" value="ECO:0007669"/>
    <property type="project" value="TreeGrafter"/>
</dbReference>
<sequence length="743" mass="82400">MTTDDNSEGTTKIRNILVMPPAELLLAKHAGLNEASKEFVVFMDNKIAECRKAIEDSSSVVFTANSLQSRAIPIEIAVYLTRIYQELNVNKTDEFVAKTNEILAGENCAPETTETVEKLYESLEKWDAFVQEVDDDLERLVGPKVNRKIDRTEGITIKDNGKSVKSGHLISYINDSPFDMVFLGVIMSFANPDTAEYIMNVYQKQNDFHKKGCDILLLTKGNGTDGGGFLKLIGIPFRMLLNEQEAMARLLQHRVSALTLAGTKALHLFAEIGSNGDSLKMDGDQKDENVAAEMSLDLAIVGGSALVDREGKVLYSFVGKEPKDWPTVDTVLEQVKMNYKAASGQTQKANEEEESTSNPGSGPQNKDVDPPASKSLRTEINDVIGEGRKKKCAVDRFDVGARKSIDSVVDSSKEAAREAWIGHLSGSPMNDSQQKRMLRVFLPQLVIVTLLIIYVITGAYVYTLIDPKLAKENFTDLVLFTFSTITTIGYGNISPSTEAAQLFTIGFGILGIPLALLTLANMGKYLTKSYWMILVCLGKNIPRRPTGDAKLPLKTIIFLFFVTFIFGAVLFHHTGRKITMDDIYFSIISFATVGFGDKFPKAGSTVRLISMIIYLTWGMILTAILFSVLSGYLRKVHYLGRRFRGARDVHVWFGGKSMKVSQLLEVVAAEFNASPRQVGRVLHDLDNLITTAIAENEAKAKLNAQLQLLQPHETHSPFSKIKNPLLMFNNQTRSDNDEEEEEL</sequence>
<evidence type="ECO:0000256" key="7">
    <source>
        <dbReference type="ARBA" id="ARBA00023303"/>
    </source>
</evidence>
<dbReference type="GO" id="GO:0005886">
    <property type="term" value="C:plasma membrane"/>
    <property type="evidence" value="ECO:0007669"/>
    <property type="project" value="TreeGrafter"/>
</dbReference>
<accession>A0AA39GYH8</accession>
<dbReference type="SUPFAM" id="SSF81324">
    <property type="entry name" value="Voltage-gated potassium channels"/>
    <property type="match status" value="2"/>
</dbReference>
<feature type="domain" description="Potassium channel" evidence="11">
    <location>
        <begin position="559"/>
        <end position="634"/>
    </location>
</feature>
<dbReference type="EMBL" id="JAUCMV010000005">
    <property type="protein sequence ID" value="KAK0395887.1"/>
    <property type="molecule type" value="Genomic_DNA"/>
</dbReference>
<feature type="transmembrane region" description="Helical" evidence="10">
    <location>
        <begin position="474"/>
        <end position="493"/>
    </location>
</feature>
<proteinExistence type="inferred from homology"/>
<dbReference type="Proteomes" id="UP001175271">
    <property type="component" value="Unassembled WGS sequence"/>
</dbReference>
<feature type="transmembrane region" description="Helical" evidence="10">
    <location>
        <begin position="612"/>
        <end position="633"/>
    </location>
</feature>
<organism evidence="12 13">
    <name type="scientific">Steinernema hermaphroditum</name>
    <dbReference type="NCBI Taxonomy" id="289476"/>
    <lineage>
        <taxon>Eukaryota</taxon>
        <taxon>Metazoa</taxon>
        <taxon>Ecdysozoa</taxon>
        <taxon>Nematoda</taxon>
        <taxon>Chromadorea</taxon>
        <taxon>Rhabditida</taxon>
        <taxon>Tylenchina</taxon>
        <taxon>Panagrolaimomorpha</taxon>
        <taxon>Strongyloidoidea</taxon>
        <taxon>Steinernematidae</taxon>
        <taxon>Steinernema</taxon>
    </lineage>
</organism>
<evidence type="ECO:0000256" key="1">
    <source>
        <dbReference type="ARBA" id="ARBA00004141"/>
    </source>
</evidence>
<evidence type="ECO:0000259" key="11">
    <source>
        <dbReference type="Pfam" id="PF07885"/>
    </source>
</evidence>
<dbReference type="Pfam" id="PF07885">
    <property type="entry name" value="Ion_trans_2"/>
    <property type="match status" value="2"/>
</dbReference>
<keyword evidence="5 8" id="KW-0406">Ion transport</keyword>
<evidence type="ECO:0000256" key="10">
    <source>
        <dbReference type="SAM" id="Phobius"/>
    </source>
</evidence>
<dbReference type="AlphaFoldDB" id="A0AA39GYH8"/>
<dbReference type="PANTHER" id="PTHR11003:SF341">
    <property type="entry name" value="POTASSIUM CHANNEL DOMAIN-CONTAINING PROTEIN"/>
    <property type="match status" value="1"/>
</dbReference>
<dbReference type="InterPro" id="IPR013099">
    <property type="entry name" value="K_chnl_dom"/>
</dbReference>
<evidence type="ECO:0000256" key="8">
    <source>
        <dbReference type="RuleBase" id="RU003857"/>
    </source>
</evidence>
<keyword evidence="2 8" id="KW-0813">Transport</keyword>
<feature type="transmembrane region" description="Helical" evidence="10">
    <location>
        <begin position="551"/>
        <end position="571"/>
    </location>
</feature>
<reference evidence="12" key="1">
    <citation type="submission" date="2023-06" db="EMBL/GenBank/DDBJ databases">
        <title>Genomic analysis of the entomopathogenic nematode Steinernema hermaphroditum.</title>
        <authorList>
            <person name="Schwarz E.M."/>
            <person name="Heppert J.K."/>
            <person name="Baniya A."/>
            <person name="Schwartz H.T."/>
            <person name="Tan C.-H."/>
            <person name="Antoshechkin I."/>
            <person name="Sternberg P.W."/>
            <person name="Goodrich-Blair H."/>
            <person name="Dillman A.R."/>
        </authorList>
    </citation>
    <scope>NUCLEOTIDE SEQUENCE</scope>
    <source>
        <strain evidence="12">PS9179</strain>
        <tissue evidence="12">Whole animal</tissue>
    </source>
</reference>
<evidence type="ECO:0000256" key="4">
    <source>
        <dbReference type="ARBA" id="ARBA00022989"/>
    </source>
</evidence>
<feature type="region of interest" description="Disordered" evidence="9">
    <location>
        <begin position="342"/>
        <end position="374"/>
    </location>
</feature>
<feature type="transmembrane region" description="Helical" evidence="10">
    <location>
        <begin position="499"/>
        <end position="520"/>
    </location>
</feature>
<comment type="caution">
    <text evidence="12">The sequence shown here is derived from an EMBL/GenBank/DDBJ whole genome shotgun (WGS) entry which is preliminary data.</text>
</comment>
<evidence type="ECO:0000313" key="12">
    <source>
        <dbReference type="EMBL" id="KAK0395887.1"/>
    </source>
</evidence>
<evidence type="ECO:0000313" key="13">
    <source>
        <dbReference type="Proteomes" id="UP001175271"/>
    </source>
</evidence>
<dbReference type="PRINTS" id="PR01333">
    <property type="entry name" value="2POREKCHANEL"/>
</dbReference>
<feature type="transmembrane region" description="Helical" evidence="10">
    <location>
        <begin position="441"/>
        <end position="462"/>
    </location>
</feature>
<evidence type="ECO:0000256" key="6">
    <source>
        <dbReference type="ARBA" id="ARBA00023136"/>
    </source>
</evidence>
<evidence type="ECO:0000256" key="2">
    <source>
        <dbReference type="ARBA" id="ARBA00022448"/>
    </source>
</evidence>
<dbReference type="InterPro" id="IPR003280">
    <property type="entry name" value="2pore_dom_K_chnl"/>
</dbReference>
<name>A0AA39GYH8_9BILA</name>
<dbReference type="Gene3D" id="3.40.30.10">
    <property type="entry name" value="Glutaredoxin"/>
    <property type="match status" value="1"/>
</dbReference>